<gene>
    <name evidence="1" type="ORF">H310_08789</name>
</gene>
<dbReference type="OrthoDB" id="167168at2759"/>
<sequence length="331" mass="37282">MEHAAAAFAKDMSQQCAVPVTVPLSRGWHGVVGELLHRLYVMASLKRLLVPEIFQEYSVSKTEAIVTMDGLEAIVLLVTGKAMTSIERQHIQALFPSGEILCPILQPNPETTKTIDAMRNVGPWYNALHGRTLRGQNQPRCRHTSLSKWLDMPLFTWIKSINQGRCQVAKYSKTLIDMGLYTVIHLAQAQPTLRPQDFKELELSDRGTLIFELFGLRSSVERAAGSIVQGAGRVVFARAKLRQMREVRHCAREDRDAAIGPPSMLQQELARLDRDRGISAVWDAVLTRVMYQVDKTTPPMDKFMCIPIRTELRQRTNVAASVIQQTVRILL</sequence>
<evidence type="ECO:0000313" key="1">
    <source>
        <dbReference type="EMBL" id="ETV98686.1"/>
    </source>
</evidence>
<dbReference type="GeneID" id="20085839"/>
<dbReference type="AlphaFoldDB" id="A0A024TYH3"/>
<reference evidence="1" key="1">
    <citation type="submission" date="2013-12" db="EMBL/GenBank/DDBJ databases">
        <title>The Genome Sequence of Aphanomyces invadans NJM9701.</title>
        <authorList>
            <consortium name="The Broad Institute Genomics Platform"/>
            <person name="Russ C."/>
            <person name="Tyler B."/>
            <person name="van West P."/>
            <person name="Dieguez-Uribeondo J."/>
            <person name="Young S.K."/>
            <person name="Zeng Q."/>
            <person name="Gargeya S."/>
            <person name="Fitzgerald M."/>
            <person name="Abouelleil A."/>
            <person name="Alvarado L."/>
            <person name="Chapman S.B."/>
            <person name="Gainer-Dewar J."/>
            <person name="Goldberg J."/>
            <person name="Griggs A."/>
            <person name="Gujja S."/>
            <person name="Hansen M."/>
            <person name="Howarth C."/>
            <person name="Imamovic A."/>
            <person name="Ireland A."/>
            <person name="Larimer J."/>
            <person name="McCowan C."/>
            <person name="Murphy C."/>
            <person name="Pearson M."/>
            <person name="Poon T.W."/>
            <person name="Priest M."/>
            <person name="Roberts A."/>
            <person name="Saif S."/>
            <person name="Shea T."/>
            <person name="Sykes S."/>
            <person name="Wortman J."/>
            <person name="Nusbaum C."/>
            <person name="Birren B."/>
        </authorList>
    </citation>
    <scope>NUCLEOTIDE SEQUENCE [LARGE SCALE GENOMIC DNA]</scope>
    <source>
        <strain evidence="1">NJM9701</strain>
    </source>
</reference>
<dbReference type="EMBL" id="KI913969">
    <property type="protein sequence ID" value="ETV98686.1"/>
    <property type="molecule type" value="Genomic_DNA"/>
</dbReference>
<organism evidence="1">
    <name type="scientific">Aphanomyces invadans</name>
    <dbReference type="NCBI Taxonomy" id="157072"/>
    <lineage>
        <taxon>Eukaryota</taxon>
        <taxon>Sar</taxon>
        <taxon>Stramenopiles</taxon>
        <taxon>Oomycota</taxon>
        <taxon>Saprolegniomycetes</taxon>
        <taxon>Saprolegniales</taxon>
        <taxon>Verrucalvaceae</taxon>
        <taxon>Aphanomyces</taxon>
    </lineage>
</organism>
<proteinExistence type="predicted"/>
<dbReference type="eggNOG" id="ENOG502S6SB">
    <property type="taxonomic scope" value="Eukaryota"/>
</dbReference>
<name>A0A024TYH3_9STRA</name>
<dbReference type="VEuPathDB" id="FungiDB:H310_08789"/>
<accession>A0A024TYH3</accession>
<protein>
    <submittedName>
        <fullName evidence="1">Uncharacterized protein</fullName>
    </submittedName>
</protein>
<dbReference type="RefSeq" id="XP_008872883.1">
    <property type="nucleotide sequence ID" value="XM_008874661.1"/>
</dbReference>